<comment type="caution">
    <text evidence="1">The sequence shown here is derived from an EMBL/GenBank/DDBJ whole genome shotgun (WGS) entry which is preliminary data.</text>
</comment>
<name>A0A0F9Q2I0_9ZZZZ</name>
<evidence type="ECO:0000313" key="1">
    <source>
        <dbReference type="EMBL" id="KKN07456.1"/>
    </source>
</evidence>
<gene>
    <name evidence="1" type="ORF">LCGC14_1066820</name>
</gene>
<accession>A0A0F9Q2I0</accession>
<organism evidence="1">
    <name type="scientific">marine sediment metagenome</name>
    <dbReference type="NCBI Taxonomy" id="412755"/>
    <lineage>
        <taxon>unclassified sequences</taxon>
        <taxon>metagenomes</taxon>
        <taxon>ecological metagenomes</taxon>
    </lineage>
</organism>
<protein>
    <submittedName>
        <fullName evidence="1">Uncharacterized protein</fullName>
    </submittedName>
</protein>
<proteinExistence type="predicted"/>
<reference evidence="1" key="1">
    <citation type="journal article" date="2015" name="Nature">
        <title>Complex archaea that bridge the gap between prokaryotes and eukaryotes.</title>
        <authorList>
            <person name="Spang A."/>
            <person name="Saw J.H."/>
            <person name="Jorgensen S.L."/>
            <person name="Zaremba-Niedzwiedzka K."/>
            <person name="Martijn J."/>
            <person name="Lind A.E."/>
            <person name="van Eijk R."/>
            <person name="Schleper C."/>
            <person name="Guy L."/>
            <person name="Ettema T.J."/>
        </authorList>
    </citation>
    <scope>NUCLEOTIDE SEQUENCE</scope>
</reference>
<dbReference type="AlphaFoldDB" id="A0A0F9Q2I0"/>
<sequence>MNLMDETYKALSKPPRRKDMKYTEGPWTIEVPCGFPYSGIYIVPTVRKDFPFHIAQIRQLREREESEANAQLIAAAPELLDACKNARILLSNVTIPMGINKQGTKINIIYEQVKAAIDSAESQ</sequence>
<dbReference type="EMBL" id="LAZR01004569">
    <property type="protein sequence ID" value="KKN07456.1"/>
    <property type="molecule type" value="Genomic_DNA"/>
</dbReference>